<keyword evidence="4 9" id="KW-0812">Transmembrane</keyword>
<dbReference type="GO" id="GO:0008808">
    <property type="term" value="F:cardiolipin synthase activity"/>
    <property type="evidence" value="ECO:0007669"/>
    <property type="project" value="UniProtKB-UniRule"/>
</dbReference>
<dbReference type="InterPro" id="IPR025202">
    <property type="entry name" value="PLD-like_dom"/>
</dbReference>
<feature type="domain" description="PLD phosphodiesterase" evidence="10">
    <location>
        <begin position="283"/>
        <end position="310"/>
    </location>
</feature>
<dbReference type="CDD" id="cd09154">
    <property type="entry name" value="PLDc_SMU_988_like_1"/>
    <property type="match status" value="1"/>
</dbReference>
<evidence type="ECO:0000256" key="5">
    <source>
        <dbReference type="ARBA" id="ARBA00022737"/>
    </source>
</evidence>
<comment type="subcellular location">
    <subcellularLocation>
        <location evidence="1">Cell membrane</location>
    </subcellularLocation>
</comment>
<evidence type="ECO:0000313" key="12">
    <source>
        <dbReference type="Proteomes" id="UP000005561"/>
    </source>
</evidence>
<keyword evidence="7 9" id="KW-0472">Membrane</keyword>
<dbReference type="AlphaFoldDB" id="C6LEJ7"/>
<evidence type="ECO:0000256" key="1">
    <source>
        <dbReference type="ARBA" id="ARBA00004236"/>
    </source>
</evidence>
<keyword evidence="12" id="KW-1185">Reference proteome</keyword>
<reference evidence="11" key="1">
    <citation type="submission" date="2009-07" db="EMBL/GenBank/DDBJ databases">
        <authorList>
            <person name="Weinstock G."/>
            <person name="Sodergren E."/>
            <person name="Clifton S."/>
            <person name="Fulton L."/>
            <person name="Fulton B."/>
            <person name="Courtney L."/>
            <person name="Fronick C."/>
            <person name="Harrison M."/>
            <person name="Strong C."/>
            <person name="Farmer C."/>
            <person name="Delahaunty K."/>
            <person name="Markovic C."/>
            <person name="Hall O."/>
            <person name="Minx P."/>
            <person name="Tomlinson C."/>
            <person name="Mitreva M."/>
            <person name="Nelson J."/>
            <person name="Hou S."/>
            <person name="Wollam A."/>
            <person name="Pepin K.H."/>
            <person name="Johnson M."/>
            <person name="Bhonagiri V."/>
            <person name="Nash W.E."/>
            <person name="Warren W."/>
            <person name="Chinwalla A."/>
            <person name="Mardis E.R."/>
            <person name="Wilson R.K."/>
        </authorList>
    </citation>
    <scope>NUCLEOTIDE SEQUENCE [LARGE SCALE GENOMIC DNA]</scope>
    <source>
        <strain evidence="11">DSM 14469</strain>
    </source>
</reference>
<dbReference type="PANTHER" id="PTHR21248">
    <property type="entry name" value="CARDIOLIPIN SYNTHASE"/>
    <property type="match status" value="1"/>
</dbReference>
<proteinExistence type="predicted"/>
<dbReference type="Proteomes" id="UP000005561">
    <property type="component" value="Unassembled WGS sequence"/>
</dbReference>
<keyword evidence="2" id="KW-1003">Cell membrane</keyword>
<evidence type="ECO:0000256" key="6">
    <source>
        <dbReference type="ARBA" id="ARBA00022989"/>
    </source>
</evidence>
<keyword evidence="3" id="KW-0808">Transferase</keyword>
<dbReference type="InterPro" id="IPR022924">
    <property type="entry name" value="Cardiolipin_synthase"/>
</dbReference>
<dbReference type="NCBIfam" id="TIGR04265">
    <property type="entry name" value="bac_cardiolipin"/>
    <property type="match status" value="1"/>
</dbReference>
<dbReference type="SMART" id="SM00155">
    <property type="entry name" value="PLDc"/>
    <property type="match status" value="2"/>
</dbReference>
<evidence type="ECO:0000256" key="9">
    <source>
        <dbReference type="SAM" id="Phobius"/>
    </source>
</evidence>
<dbReference type="PROSITE" id="PS50035">
    <property type="entry name" value="PLD"/>
    <property type="match status" value="2"/>
</dbReference>
<organism evidence="11 12">
    <name type="scientific">Marvinbryantia formatexigens DSM 14469</name>
    <dbReference type="NCBI Taxonomy" id="478749"/>
    <lineage>
        <taxon>Bacteria</taxon>
        <taxon>Bacillati</taxon>
        <taxon>Bacillota</taxon>
        <taxon>Clostridia</taxon>
        <taxon>Lachnospirales</taxon>
        <taxon>Lachnospiraceae</taxon>
        <taxon>Marvinbryantia</taxon>
    </lineage>
</organism>
<feature type="domain" description="PLD phosphodiesterase" evidence="10">
    <location>
        <begin position="466"/>
        <end position="493"/>
    </location>
</feature>
<accession>C6LEJ7</accession>
<evidence type="ECO:0000313" key="11">
    <source>
        <dbReference type="EMBL" id="EET60980.1"/>
    </source>
</evidence>
<evidence type="ECO:0000256" key="8">
    <source>
        <dbReference type="NCBIfam" id="TIGR04265"/>
    </source>
</evidence>
<keyword evidence="5" id="KW-0677">Repeat</keyword>
<evidence type="ECO:0000256" key="4">
    <source>
        <dbReference type="ARBA" id="ARBA00022692"/>
    </source>
</evidence>
<dbReference type="Gene3D" id="3.30.870.10">
    <property type="entry name" value="Endonuclease Chain A"/>
    <property type="match status" value="2"/>
</dbReference>
<dbReference type="CDD" id="cd09160">
    <property type="entry name" value="PLDc_SMU_988_like_2"/>
    <property type="match status" value="1"/>
</dbReference>
<dbReference type="SUPFAM" id="SSF56024">
    <property type="entry name" value="Phospholipase D/nuclease"/>
    <property type="match status" value="2"/>
</dbReference>
<keyword evidence="6 9" id="KW-1133">Transmembrane helix</keyword>
<evidence type="ECO:0000256" key="7">
    <source>
        <dbReference type="ARBA" id="ARBA00023136"/>
    </source>
</evidence>
<evidence type="ECO:0000259" key="10">
    <source>
        <dbReference type="PROSITE" id="PS50035"/>
    </source>
</evidence>
<dbReference type="STRING" id="168384.SAMN05660368_00344"/>
<dbReference type="GO" id="GO:0005886">
    <property type="term" value="C:plasma membrane"/>
    <property type="evidence" value="ECO:0007669"/>
    <property type="project" value="UniProtKB-SubCell"/>
</dbReference>
<evidence type="ECO:0000256" key="2">
    <source>
        <dbReference type="ARBA" id="ARBA00022475"/>
    </source>
</evidence>
<feature type="transmembrane region" description="Helical" evidence="9">
    <location>
        <begin position="78"/>
        <end position="95"/>
    </location>
</feature>
<gene>
    <name evidence="11" type="ORF">BRYFOR_07047</name>
</gene>
<evidence type="ECO:0000256" key="3">
    <source>
        <dbReference type="ARBA" id="ARBA00022679"/>
    </source>
</evidence>
<dbReference type="eggNOG" id="COG1502">
    <property type="taxonomic scope" value="Bacteria"/>
</dbReference>
<sequence>MKQNFWKWRLRKIRGNRMENEKEKEKQLLTKPKEKLKKGKQGILHVIFSRTGIIFLMILIQLGILLICFKLIRDYVFITYWAMVFLGFCLVIVIIGRRGNPAFQIAWIVPILTVPVFGALFYLYFYAQIGSRQLNKLILEEQAKTASLVEQNPETERMLQEESQQMTHLATYLRNASGSAVHRNTSAKYFSSGEEAFEPLLQELRGAKKFIFIEFFIIGPGYMWESVLEILKAKAQEGVEVRLLYDGMNELFRLPRDYPQELEKYGIKCRVFAPIIPALSTTQNNRDHRKIVVVDGRMAMTGGINLADEYINRKERFGYWKDAAVIIEGEAVKSFTLMFLRTWKVANPKNQEEVDYRSYIDVPPAERKYPESGYVLPFDDNPLDGELTSETVYMDILYSAKKYVHIMTPYLVPDHEMIVALTYAAKRGVDVRIMMPHIPDKKYAFLLARTYYDELLDAGVKISEFEPGFVHTKAIVSDDEKAVVGSINMDFRSFYLSFECGVLLYQNTAVAELENDFQTTLEKCLTVTHDFYQKQPLIFRIAGKVLRLFAPLM</sequence>
<feature type="transmembrane region" description="Helical" evidence="9">
    <location>
        <begin position="107"/>
        <end position="127"/>
    </location>
</feature>
<dbReference type="PANTHER" id="PTHR21248:SF22">
    <property type="entry name" value="PHOSPHOLIPASE D"/>
    <property type="match status" value="1"/>
</dbReference>
<comment type="caution">
    <text evidence="11">The sequence shown here is derived from an EMBL/GenBank/DDBJ whole genome shotgun (WGS) entry which is preliminary data.</text>
</comment>
<dbReference type="EC" id="2.7.8.-" evidence="8"/>
<dbReference type="EMBL" id="ACCL02000008">
    <property type="protein sequence ID" value="EET60980.1"/>
    <property type="molecule type" value="Genomic_DNA"/>
</dbReference>
<dbReference type="Pfam" id="PF13091">
    <property type="entry name" value="PLDc_2"/>
    <property type="match status" value="2"/>
</dbReference>
<dbReference type="InterPro" id="IPR001736">
    <property type="entry name" value="PLipase_D/transphosphatidylase"/>
</dbReference>
<name>C6LEJ7_9FIRM</name>
<dbReference type="GO" id="GO:0032049">
    <property type="term" value="P:cardiolipin biosynthetic process"/>
    <property type="evidence" value="ECO:0007669"/>
    <property type="project" value="UniProtKB-UniRule"/>
</dbReference>
<feature type="transmembrane region" description="Helical" evidence="9">
    <location>
        <begin position="43"/>
        <end position="72"/>
    </location>
</feature>
<protein>
    <recommendedName>
        <fullName evidence="8">Cardiolipin synthase</fullName>
        <ecNumber evidence="8">2.7.8.-</ecNumber>
    </recommendedName>
</protein>